<keyword evidence="1" id="KW-1133">Transmembrane helix</keyword>
<dbReference type="Pfam" id="PF13895">
    <property type="entry name" value="Ig_2"/>
    <property type="match status" value="1"/>
</dbReference>
<keyword evidence="5" id="KW-1185">Reference proteome</keyword>
<dbReference type="Pfam" id="PF07686">
    <property type="entry name" value="V-set"/>
    <property type="match status" value="1"/>
</dbReference>
<dbReference type="AlphaFoldDB" id="A0AA88RYZ3"/>
<feature type="domain" description="Ig-like" evidence="3">
    <location>
        <begin position="217"/>
        <end position="305"/>
    </location>
</feature>
<gene>
    <name evidence="4" type="ORF">Q7C36_020027</name>
</gene>
<name>A0AA88RYZ3_TACVA</name>
<dbReference type="InterPro" id="IPR013783">
    <property type="entry name" value="Ig-like_fold"/>
</dbReference>
<dbReference type="InterPro" id="IPR007110">
    <property type="entry name" value="Ig-like_dom"/>
</dbReference>
<keyword evidence="2" id="KW-0732">Signal</keyword>
<keyword evidence="1" id="KW-0472">Membrane</keyword>
<dbReference type="GO" id="GO:0006954">
    <property type="term" value="P:inflammatory response"/>
    <property type="evidence" value="ECO:0007669"/>
    <property type="project" value="TreeGrafter"/>
</dbReference>
<dbReference type="GO" id="GO:0007160">
    <property type="term" value="P:cell-matrix adhesion"/>
    <property type="evidence" value="ECO:0007669"/>
    <property type="project" value="TreeGrafter"/>
</dbReference>
<evidence type="ECO:0000256" key="2">
    <source>
        <dbReference type="SAM" id="SignalP"/>
    </source>
</evidence>
<feature type="signal peptide" evidence="2">
    <location>
        <begin position="1"/>
        <end position="20"/>
    </location>
</feature>
<evidence type="ECO:0000256" key="1">
    <source>
        <dbReference type="SAM" id="Phobius"/>
    </source>
</evidence>
<feature type="transmembrane region" description="Helical" evidence="1">
    <location>
        <begin position="435"/>
        <end position="454"/>
    </location>
</feature>
<dbReference type="InterPro" id="IPR042381">
    <property type="entry name" value="CD96"/>
</dbReference>
<dbReference type="PANTHER" id="PTHR15317:SF1">
    <property type="entry name" value="T-CELL SURFACE PROTEIN TACTILE"/>
    <property type="match status" value="1"/>
</dbReference>
<dbReference type="EMBL" id="JAVHJS010000021">
    <property type="protein sequence ID" value="KAK2823427.1"/>
    <property type="molecule type" value="Genomic_DNA"/>
</dbReference>
<evidence type="ECO:0000259" key="3">
    <source>
        <dbReference type="PROSITE" id="PS50835"/>
    </source>
</evidence>
<reference evidence="4" key="1">
    <citation type="submission" date="2023-08" db="EMBL/GenBank/DDBJ databases">
        <title>Pelteobagrus vachellii genome.</title>
        <authorList>
            <person name="Liu H."/>
        </authorList>
    </citation>
    <scope>NUCLEOTIDE SEQUENCE</scope>
    <source>
        <strain evidence="4">PRFRI_2022a</strain>
        <tissue evidence="4">Muscle</tissue>
    </source>
</reference>
<dbReference type="PANTHER" id="PTHR15317">
    <property type="entry name" value="T-CELL SURFACE PROTEIN TACTILE"/>
    <property type="match status" value="1"/>
</dbReference>
<dbReference type="Proteomes" id="UP001187315">
    <property type="component" value="Unassembled WGS sequence"/>
</dbReference>
<keyword evidence="1" id="KW-0812">Transmembrane</keyword>
<dbReference type="InterPro" id="IPR003599">
    <property type="entry name" value="Ig_sub"/>
</dbReference>
<protein>
    <recommendedName>
        <fullName evidence="3">Ig-like domain-containing protein</fullName>
    </recommendedName>
</protein>
<dbReference type="InterPro" id="IPR036179">
    <property type="entry name" value="Ig-like_dom_sf"/>
</dbReference>
<sequence length="493" mass="54914">MANKAGSLLIFISILQGTLSQTVFIEHKTEVNAAVGQNISLPCILSQKHSKIIQLQWLKQAKHGEQSLVVFNPLFSPIYNANVKLEPMTETNTTELQGSILHLQEVTEKDSGDYVCDITSFPHGNIKNYTKVQVTVPKVSVKVTPTDRTVSEGDTVSITCVCNPPPDKYMLSSSLSQSKMENQDGKFIIQNITRHMIDLICQPLWDSSNQRLQNLNATVHLTVDFLDNIECNSESQIQVETGTNLTITCEAKSSKFLHFVWMKDNMTVSSNASINLWSVSSDQSGIYTLMVHTGNHRLHRQKDFTVTVINRTHTEHLSSTMIMETTPQISSTTMTTPELNVTTPTLQTQYNSSTSDTTSTEEVMYISTSTPPTGNVTMLHVNLTTQHTGLKSSDTTFTHMTSESRTMSKICCTSSPGSTSREINYVSSDVSTSKLHGVFIIPFLLMLALVGFLYRQYLIQKRLDMPPPFKPPPPPVKYTSARNHDILITDILV</sequence>
<dbReference type="Gene3D" id="2.60.40.10">
    <property type="entry name" value="Immunoglobulins"/>
    <property type="match status" value="2"/>
</dbReference>
<evidence type="ECO:0000313" key="4">
    <source>
        <dbReference type="EMBL" id="KAK2823427.1"/>
    </source>
</evidence>
<dbReference type="SMART" id="SM00409">
    <property type="entry name" value="IG"/>
    <property type="match status" value="3"/>
</dbReference>
<feature type="domain" description="Ig-like" evidence="3">
    <location>
        <begin position="21"/>
        <end position="135"/>
    </location>
</feature>
<organism evidence="4 5">
    <name type="scientific">Tachysurus vachellii</name>
    <name type="common">Darkbarbel catfish</name>
    <name type="synonym">Pelteobagrus vachellii</name>
    <dbReference type="NCBI Taxonomy" id="175792"/>
    <lineage>
        <taxon>Eukaryota</taxon>
        <taxon>Metazoa</taxon>
        <taxon>Chordata</taxon>
        <taxon>Craniata</taxon>
        <taxon>Vertebrata</taxon>
        <taxon>Euteleostomi</taxon>
        <taxon>Actinopterygii</taxon>
        <taxon>Neopterygii</taxon>
        <taxon>Teleostei</taxon>
        <taxon>Ostariophysi</taxon>
        <taxon>Siluriformes</taxon>
        <taxon>Bagridae</taxon>
        <taxon>Tachysurus</taxon>
    </lineage>
</organism>
<dbReference type="InterPro" id="IPR013106">
    <property type="entry name" value="Ig_V-set"/>
</dbReference>
<dbReference type="SUPFAM" id="SSF48726">
    <property type="entry name" value="Immunoglobulin"/>
    <property type="match status" value="2"/>
</dbReference>
<accession>A0AA88RYZ3</accession>
<feature type="chain" id="PRO_5041665357" description="Ig-like domain-containing protein" evidence="2">
    <location>
        <begin position="21"/>
        <end position="493"/>
    </location>
</feature>
<proteinExistence type="predicted"/>
<comment type="caution">
    <text evidence="4">The sequence shown here is derived from an EMBL/GenBank/DDBJ whole genome shotgun (WGS) entry which is preliminary data.</text>
</comment>
<evidence type="ECO:0000313" key="5">
    <source>
        <dbReference type="Proteomes" id="UP001187315"/>
    </source>
</evidence>
<dbReference type="PROSITE" id="PS50835">
    <property type="entry name" value="IG_LIKE"/>
    <property type="match status" value="2"/>
</dbReference>